<evidence type="ECO:0000313" key="1">
    <source>
        <dbReference type="EMBL" id="APA90242.2"/>
    </source>
</evidence>
<evidence type="ECO:0000313" key="2">
    <source>
        <dbReference type="Proteomes" id="UP000179860"/>
    </source>
</evidence>
<gene>
    <name evidence="1" type="ORF">BJG93_34580</name>
</gene>
<accession>A0ACA8AX83</accession>
<keyword evidence="2" id="KW-1185">Reference proteome</keyword>
<reference evidence="1" key="2">
    <citation type="submission" date="2021-06" db="EMBL/GenBank/DDBJ databases">
        <authorList>
            <person name="Rogers T.H."/>
            <person name="Ramsay J.P."/>
            <person name="Wang P."/>
            <person name="Terpolilli J."/>
        </authorList>
    </citation>
    <scope>NUCLEOTIDE SEQUENCE</scope>
    <source>
        <strain evidence="1">WSM5005</strain>
        <plasmid evidence="1">pl3WSM5005</plasmid>
    </source>
</reference>
<dbReference type="EMBL" id="CP017564">
    <property type="protein sequence ID" value="APA90242.2"/>
    <property type="molecule type" value="Genomic_DNA"/>
</dbReference>
<keyword evidence="1" id="KW-0614">Plasmid</keyword>
<protein>
    <submittedName>
        <fullName evidence="1">Uncharacterized protein</fullName>
    </submittedName>
</protein>
<sequence length="236" mass="26292">MDRVVWLIAGNKGGCGKSVMAKCLVEWLRASSHPVTVVDGDTRTPDVAAVFADTLPTHRFDLHDANGWPSFSDFLCTADQDGVVVSGHVVTNLPDGINDRAMLFFERFIRLVQAYGYTVRVLFVMNTLPDGLHFFGRLIQSFPSVTPVKNLCFGRVREFDHFDAAYGEEHGERCLLLPAMNTRIMQVVRDSVLSFADFVAQEGDGEAKSNFVYAKIVASDWRDSMIEALDDALYTD</sequence>
<reference evidence="1" key="1">
    <citation type="submission" date="2016-09" db="EMBL/GenBank/DDBJ databases">
        <title>The Complete Genome of Burkholderia sprentiae wsm5005.</title>
        <authorList>
            <person name="De Meyer S."/>
            <person name="Wang P."/>
            <person name="Terpolilli J."/>
        </authorList>
    </citation>
    <scope>NUCLEOTIDE SEQUENCE</scope>
    <source>
        <strain evidence="1">WSM5005</strain>
        <plasmid evidence="1">pl3WSM5005</plasmid>
    </source>
</reference>
<dbReference type="Proteomes" id="UP000179860">
    <property type="component" value="Plasmid pl3WSM5005"/>
</dbReference>
<name>A0ACA8AX83_9BURK</name>
<geneLocation type="plasmid" evidence="1 2">
    <name>pl3WSM5005</name>
</geneLocation>
<proteinExistence type="predicted"/>
<organism evidence="1 2">
    <name type="scientific">Paraburkholderia sprentiae WSM5005</name>
    <dbReference type="NCBI Taxonomy" id="754502"/>
    <lineage>
        <taxon>Bacteria</taxon>
        <taxon>Pseudomonadati</taxon>
        <taxon>Pseudomonadota</taxon>
        <taxon>Betaproteobacteria</taxon>
        <taxon>Burkholderiales</taxon>
        <taxon>Burkholderiaceae</taxon>
        <taxon>Paraburkholderia</taxon>
    </lineage>
</organism>